<protein>
    <recommendedName>
        <fullName evidence="3">GTA TIM-barrel-like domain-containing protein</fullName>
    </recommendedName>
</protein>
<evidence type="ECO:0000313" key="2">
    <source>
        <dbReference type="Proteomes" id="UP000318437"/>
    </source>
</evidence>
<dbReference type="CDD" id="cd19608">
    <property type="entry name" value="GH113_mannanase-like"/>
    <property type="match status" value="1"/>
</dbReference>
<evidence type="ECO:0000313" key="1">
    <source>
        <dbReference type="EMBL" id="TWU29262.1"/>
    </source>
</evidence>
<dbReference type="Gene3D" id="2.60.120.260">
    <property type="entry name" value="Galactose-binding domain-like"/>
    <property type="match status" value="1"/>
</dbReference>
<dbReference type="EMBL" id="SJPS01000001">
    <property type="protein sequence ID" value="TWU29262.1"/>
    <property type="molecule type" value="Genomic_DNA"/>
</dbReference>
<dbReference type="PROSITE" id="PS00018">
    <property type="entry name" value="EF_HAND_1"/>
    <property type="match status" value="1"/>
</dbReference>
<dbReference type="AlphaFoldDB" id="A0A5C6CXE2"/>
<dbReference type="Pfam" id="PF22612">
    <property type="entry name" value="GH113"/>
    <property type="match status" value="1"/>
</dbReference>
<dbReference type="SUPFAM" id="SSF51445">
    <property type="entry name" value="(Trans)glycosidases"/>
    <property type="match status" value="1"/>
</dbReference>
<dbReference type="Gene3D" id="1.10.1330.10">
    <property type="entry name" value="Dockerin domain"/>
    <property type="match status" value="1"/>
</dbReference>
<gene>
    <name evidence="1" type="ORF">Pla144_00380</name>
</gene>
<dbReference type="OrthoDB" id="244475at2"/>
<reference evidence="1 2" key="1">
    <citation type="submission" date="2019-02" db="EMBL/GenBank/DDBJ databases">
        <title>Deep-cultivation of Planctomycetes and their phenomic and genomic characterization uncovers novel biology.</title>
        <authorList>
            <person name="Wiegand S."/>
            <person name="Jogler M."/>
            <person name="Boedeker C."/>
            <person name="Pinto D."/>
            <person name="Vollmers J."/>
            <person name="Rivas-Marin E."/>
            <person name="Kohn T."/>
            <person name="Peeters S.H."/>
            <person name="Heuer A."/>
            <person name="Rast P."/>
            <person name="Oberbeckmann S."/>
            <person name="Bunk B."/>
            <person name="Jeske O."/>
            <person name="Meyerdierks A."/>
            <person name="Storesund J.E."/>
            <person name="Kallscheuer N."/>
            <person name="Luecker S."/>
            <person name="Lage O.M."/>
            <person name="Pohl T."/>
            <person name="Merkel B.J."/>
            <person name="Hornburger P."/>
            <person name="Mueller R.-W."/>
            <person name="Bruemmer F."/>
            <person name="Labrenz M."/>
            <person name="Spormann A.M."/>
            <person name="Op Den Camp H."/>
            <person name="Overmann J."/>
            <person name="Amann R."/>
            <person name="Jetten M.S.M."/>
            <person name="Mascher T."/>
            <person name="Medema M.H."/>
            <person name="Devos D.P."/>
            <person name="Kaster A.-K."/>
            <person name="Ovreas L."/>
            <person name="Rohde M."/>
            <person name="Galperin M.Y."/>
            <person name="Jogler C."/>
        </authorList>
    </citation>
    <scope>NUCLEOTIDE SEQUENCE [LARGE SCALE GENOMIC DNA]</scope>
    <source>
        <strain evidence="1 2">Pla144</strain>
    </source>
</reference>
<organism evidence="1 2">
    <name type="scientific">Bythopirellula polymerisocia</name>
    <dbReference type="NCBI Taxonomy" id="2528003"/>
    <lineage>
        <taxon>Bacteria</taxon>
        <taxon>Pseudomonadati</taxon>
        <taxon>Planctomycetota</taxon>
        <taxon>Planctomycetia</taxon>
        <taxon>Pirellulales</taxon>
        <taxon>Lacipirellulaceae</taxon>
        <taxon>Bythopirellula</taxon>
    </lineage>
</organism>
<dbReference type="InterPro" id="IPR018247">
    <property type="entry name" value="EF_Hand_1_Ca_BS"/>
</dbReference>
<dbReference type="InterPro" id="IPR017853">
    <property type="entry name" value="GH"/>
</dbReference>
<name>A0A5C6CXE2_9BACT</name>
<dbReference type="Proteomes" id="UP000318437">
    <property type="component" value="Unassembled WGS sequence"/>
</dbReference>
<proteinExistence type="predicted"/>
<dbReference type="InterPro" id="IPR055151">
    <property type="entry name" value="GH113"/>
</dbReference>
<dbReference type="GO" id="GO:0000272">
    <property type="term" value="P:polysaccharide catabolic process"/>
    <property type="evidence" value="ECO:0007669"/>
    <property type="project" value="InterPro"/>
</dbReference>
<dbReference type="InterPro" id="IPR036439">
    <property type="entry name" value="Dockerin_dom_sf"/>
</dbReference>
<dbReference type="RefSeq" id="WP_146447317.1">
    <property type="nucleotide sequence ID" value="NZ_SJPS01000001.1"/>
</dbReference>
<keyword evidence="2" id="KW-1185">Reference proteome</keyword>
<evidence type="ECO:0008006" key="3">
    <source>
        <dbReference type="Google" id="ProtNLM"/>
    </source>
</evidence>
<sequence>MHHVHRQIFLVLIAVGLLLIGGFAESTIANPTIYEPGIDPGVGFNLVSWGNFANGATVWQNAVQAAYNAGFDEVSLSPVRFYTPGSGSIASSSSSGPELSHIAAGIIRGKQLGMRVTVNPFVEPVGFTGWRGTYNPSPGSAESNTFWNDYQQYLVDVAAVAQANGADSMTVGTELRALELNTGNNAKWTSVINAVDSVFSGSLGYASNWDSYNSTNTANTIWDHLAIDYIGIDSYFTNLLSSGQSNASGSYPNLNFITQVENAWNNKLDNEILPFAAARKGGAGLPVEFTEVGYLPYNGTTVNPQNGSGTLDRDEQNMAFEGLMRALDGRKAAGEFLATHIWQWDMQGSGGSQWNMNPNGGNQPTNQQTAQWLSSFVKGTNPDPGGTTTTPATQVLYSFEAGLDGFSFPGFSGNSVSSLAQATGTGATEGTHSLAITKTDDDWTWDARVQMTGTQLQAMQSALNDNINNYVLELDVTYDAAALPSGLSDLNMHVSFQPTPGAWTQAYPFADINGRVSQSFHVEIPLNTFNLTTGLSGLALHIGFDGAWPNGSNATMYIDNIALTDLFPDIANADFDGDGDVDGQDFLAWQRGFGTGTTLAQGDANGDNIVDSSDLAIWQAQFANVPFLATSTVVPEPATCWLIAFGAGILFRRKLAV</sequence>
<accession>A0A5C6CXE2</accession>
<comment type="caution">
    <text evidence="1">The sequence shown here is derived from an EMBL/GenBank/DDBJ whole genome shotgun (WGS) entry which is preliminary data.</text>
</comment>
<dbReference type="Gene3D" id="3.20.20.80">
    <property type="entry name" value="Glycosidases"/>
    <property type="match status" value="1"/>
</dbReference>